<organism evidence="2 3">
    <name type="scientific">Staphylococcus aureus</name>
    <dbReference type="NCBI Taxonomy" id="1280"/>
    <lineage>
        <taxon>Bacteria</taxon>
        <taxon>Bacillati</taxon>
        <taxon>Bacillota</taxon>
        <taxon>Bacilli</taxon>
        <taxon>Bacillales</taxon>
        <taxon>Staphylococcaceae</taxon>
        <taxon>Staphylococcus</taxon>
    </lineage>
</organism>
<keyword evidence="1" id="KW-1133">Transmembrane helix</keyword>
<protein>
    <submittedName>
        <fullName evidence="2">Transposon-related protein</fullName>
    </submittedName>
</protein>
<accession>A0A380EFZ5</accession>
<keyword evidence="1" id="KW-0812">Transmembrane</keyword>
<evidence type="ECO:0000313" key="2">
    <source>
        <dbReference type="EMBL" id="SUL33271.1"/>
    </source>
</evidence>
<dbReference type="EMBL" id="UHBY01000003">
    <property type="protein sequence ID" value="SUL33271.1"/>
    <property type="molecule type" value="Genomic_DNA"/>
</dbReference>
<keyword evidence="1" id="KW-0472">Membrane</keyword>
<feature type="transmembrane region" description="Helical" evidence="1">
    <location>
        <begin position="34"/>
        <end position="62"/>
    </location>
</feature>
<dbReference type="Proteomes" id="UP000254116">
    <property type="component" value="Unassembled WGS sequence"/>
</dbReference>
<name>A0A380EFZ5_STAAU</name>
<evidence type="ECO:0000256" key="1">
    <source>
        <dbReference type="SAM" id="Phobius"/>
    </source>
</evidence>
<dbReference type="AlphaFoldDB" id="A0A380EFZ5"/>
<reference evidence="2 3" key="1">
    <citation type="submission" date="2018-06" db="EMBL/GenBank/DDBJ databases">
        <authorList>
            <consortium name="Pathogen Informatics"/>
            <person name="Doyle S."/>
        </authorList>
    </citation>
    <scope>NUCLEOTIDE SEQUENCE [LARGE SCALE GENOMIC DNA]</scope>
    <source>
        <strain evidence="2 3">NCTC10702</strain>
    </source>
</reference>
<gene>
    <name evidence="2" type="ORF">NCTC10702_01237</name>
</gene>
<evidence type="ECO:0000313" key="3">
    <source>
        <dbReference type="Proteomes" id="UP000254116"/>
    </source>
</evidence>
<proteinExistence type="predicted"/>
<sequence>MSGLFNFFVLGADRPSLGGVGDWISNEVGTGIGLVVLVVGIVKWASGNMGIWLYYLLLVAFYS</sequence>